<evidence type="ECO:0000313" key="1">
    <source>
        <dbReference type="EnsemblMetazoa" id="PPA33756.1"/>
    </source>
</evidence>
<sequence>MSKLNGAAYHFGVYSEVFTLLFDILGSTSSDLFSAFLSSASAISSGWCNSPLAVGDLPFSVPAQPSTVSSSEKQLQLPLPYPLSSMTLRLTIQGCLLLSSPTELSRREFFINPAGVIALCKFLVRMQPEGEFDCIDQLTVIKEGMKELDAYEKAVGFVPVSHRSSKTVQSAPKSIPRPANDCTRECEQRNTLASGFSLASGFLIFHSRVPSHSE</sequence>
<dbReference type="AlphaFoldDB" id="A0A2A6BEW0"/>
<keyword evidence="2" id="KW-1185">Reference proteome</keyword>
<gene>
    <name evidence="1" type="primary">WBGene00272125</name>
</gene>
<name>A0A2A6BEW0_PRIPA</name>
<evidence type="ECO:0000313" key="2">
    <source>
        <dbReference type="Proteomes" id="UP000005239"/>
    </source>
</evidence>
<dbReference type="Proteomes" id="UP000005239">
    <property type="component" value="Unassembled WGS sequence"/>
</dbReference>
<reference evidence="2" key="1">
    <citation type="journal article" date="2008" name="Nat. Genet.">
        <title>The Pristionchus pacificus genome provides a unique perspective on nematode lifestyle and parasitism.</title>
        <authorList>
            <person name="Dieterich C."/>
            <person name="Clifton S.W."/>
            <person name="Schuster L.N."/>
            <person name="Chinwalla A."/>
            <person name="Delehaunty K."/>
            <person name="Dinkelacker I."/>
            <person name="Fulton L."/>
            <person name="Fulton R."/>
            <person name="Godfrey J."/>
            <person name="Minx P."/>
            <person name="Mitreva M."/>
            <person name="Roeseler W."/>
            <person name="Tian H."/>
            <person name="Witte H."/>
            <person name="Yang S.P."/>
            <person name="Wilson R.K."/>
            <person name="Sommer R.J."/>
        </authorList>
    </citation>
    <scope>NUCLEOTIDE SEQUENCE [LARGE SCALE GENOMIC DNA]</scope>
    <source>
        <strain evidence="2">PS312</strain>
    </source>
</reference>
<dbReference type="EnsemblMetazoa" id="PPA33756.1">
    <property type="protein sequence ID" value="PPA33756.1"/>
    <property type="gene ID" value="WBGene00272125"/>
</dbReference>
<accession>A0A8R1UJG3</accession>
<organism evidence="1 2">
    <name type="scientific">Pristionchus pacificus</name>
    <name type="common">Parasitic nematode worm</name>
    <dbReference type="NCBI Taxonomy" id="54126"/>
    <lineage>
        <taxon>Eukaryota</taxon>
        <taxon>Metazoa</taxon>
        <taxon>Ecdysozoa</taxon>
        <taxon>Nematoda</taxon>
        <taxon>Chromadorea</taxon>
        <taxon>Rhabditida</taxon>
        <taxon>Rhabditina</taxon>
        <taxon>Diplogasteromorpha</taxon>
        <taxon>Diplogasteroidea</taxon>
        <taxon>Neodiplogasteridae</taxon>
        <taxon>Pristionchus</taxon>
    </lineage>
</organism>
<protein>
    <submittedName>
        <fullName evidence="1">Uncharacterized protein</fullName>
    </submittedName>
</protein>
<proteinExistence type="predicted"/>
<reference evidence="1" key="2">
    <citation type="submission" date="2022-06" db="UniProtKB">
        <authorList>
            <consortium name="EnsemblMetazoa"/>
        </authorList>
    </citation>
    <scope>IDENTIFICATION</scope>
    <source>
        <strain evidence="1">PS312</strain>
    </source>
</reference>
<accession>A0A2A6BEW0</accession>